<dbReference type="WBParaSite" id="Pan_g8837.t1">
    <property type="protein sequence ID" value="Pan_g8837.t1"/>
    <property type="gene ID" value="Pan_g8837"/>
</dbReference>
<accession>A0A7E4WAC1</accession>
<proteinExistence type="predicted"/>
<sequence length="111" mass="12259">MEGKSRKRELAGAKKREIFAQCSVVILQLGNGHQSLYISRRCPLPTGVRTDVFISALVSPAFLLQFFVDSMHPSMTKDVVIFGPLAPEGPFQGANDHKQVEEDAKADAPRY</sequence>
<evidence type="ECO:0000256" key="1">
    <source>
        <dbReference type="SAM" id="MobiDB-lite"/>
    </source>
</evidence>
<feature type="region of interest" description="Disordered" evidence="1">
    <location>
        <begin position="88"/>
        <end position="111"/>
    </location>
</feature>
<keyword evidence="2" id="KW-1185">Reference proteome</keyword>
<dbReference type="Proteomes" id="UP000492821">
    <property type="component" value="Unassembled WGS sequence"/>
</dbReference>
<feature type="compositionally biased region" description="Basic and acidic residues" evidence="1">
    <location>
        <begin position="95"/>
        <end position="111"/>
    </location>
</feature>
<reference evidence="3" key="2">
    <citation type="submission" date="2020-10" db="UniProtKB">
        <authorList>
            <consortium name="WormBaseParasite"/>
        </authorList>
    </citation>
    <scope>IDENTIFICATION</scope>
</reference>
<name>A0A7E4WAC1_PANRE</name>
<reference evidence="2" key="1">
    <citation type="journal article" date="2013" name="Genetics">
        <title>The draft genome and transcriptome of Panagrellus redivivus are shaped by the harsh demands of a free-living lifestyle.</title>
        <authorList>
            <person name="Srinivasan J."/>
            <person name="Dillman A.R."/>
            <person name="Macchietto M.G."/>
            <person name="Heikkinen L."/>
            <person name="Lakso M."/>
            <person name="Fracchia K.M."/>
            <person name="Antoshechkin I."/>
            <person name="Mortazavi A."/>
            <person name="Wong G."/>
            <person name="Sternberg P.W."/>
        </authorList>
    </citation>
    <scope>NUCLEOTIDE SEQUENCE [LARGE SCALE GENOMIC DNA]</scope>
    <source>
        <strain evidence="2">MT8872</strain>
    </source>
</reference>
<dbReference type="AlphaFoldDB" id="A0A7E4WAC1"/>
<protein>
    <submittedName>
        <fullName evidence="3">Uncharacterized protein</fullName>
    </submittedName>
</protein>
<evidence type="ECO:0000313" key="2">
    <source>
        <dbReference type="Proteomes" id="UP000492821"/>
    </source>
</evidence>
<organism evidence="2 3">
    <name type="scientific">Panagrellus redivivus</name>
    <name type="common">Microworm</name>
    <dbReference type="NCBI Taxonomy" id="6233"/>
    <lineage>
        <taxon>Eukaryota</taxon>
        <taxon>Metazoa</taxon>
        <taxon>Ecdysozoa</taxon>
        <taxon>Nematoda</taxon>
        <taxon>Chromadorea</taxon>
        <taxon>Rhabditida</taxon>
        <taxon>Tylenchina</taxon>
        <taxon>Panagrolaimomorpha</taxon>
        <taxon>Panagrolaimoidea</taxon>
        <taxon>Panagrolaimidae</taxon>
        <taxon>Panagrellus</taxon>
    </lineage>
</organism>
<evidence type="ECO:0000313" key="3">
    <source>
        <dbReference type="WBParaSite" id="Pan_g8837.t1"/>
    </source>
</evidence>